<dbReference type="PRINTS" id="PR00180">
    <property type="entry name" value="CRETINALDHBP"/>
</dbReference>
<dbReference type="PROSITE" id="PS50191">
    <property type="entry name" value="CRAL_TRIO"/>
    <property type="match status" value="1"/>
</dbReference>
<dbReference type="AlphaFoldDB" id="A0A6I9WBJ2"/>
<sequence length="391" mass="45204">MVRFTESVPIGSLSRKDRTSAPTVFGSHPENEKTGNGVASSRVVTKDCNSLSTGGDSEKQRAPGKQKADDQGQKNLELYKCADDMPELKSDHELQRDDEQISLDLSEPPPEIMEYARRELGETDEVKCQTLQEFRDMIYERGECLPHRMDDDFLIRFLRARNFNTKSAHRLIVNYYNFKEEHPEIHQQMNSSEMRFIGDDNIITVPPYRTQCGRRLLIYRIGNWDPRKCSVDELFKATVGILELGILEPRQQIMGGIVIFDLKNISMTHAWTVTPQVASMMLSLMVTAFPVRLHSLHILHQSWVFDAIFAVFKPLLDSNMRNKIFFHGNNYESLYKHVSPQYLPKIYGGVREELPYWKWIAAIIKDPKIVEEMSKMGYFVTDDIRKSFILS</sequence>
<dbReference type="SUPFAM" id="SSF46938">
    <property type="entry name" value="CRAL/TRIO N-terminal domain"/>
    <property type="match status" value="1"/>
</dbReference>
<dbReference type="PANTHER" id="PTHR10174:SF234">
    <property type="entry name" value="SD01558P"/>
    <property type="match status" value="1"/>
</dbReference>
<dbReference type="SUPFAM" id="SSF52087">
    <property type="entry name" value="CRAL/TRIO domain"/>
    <property type="match status" value="1"/>
</dbReference>
<accession>A0A6I9WBJ2</accession>
<feature type="compositionally biased region" description="Polar residues" evidence="1">
    <location>
        <begin position="37"/>
        <end position="55"/>
    </location>
</feature>
<dbReference type="OrthoDB" id="440711at2759"/>
<protein>
    <submittedName>
        <fullName evidence="4">Alpha-tocopherol transfer protein isoform X1</fullName>
    </submittedName>
</protein>
<proteinExistence type="predicted"/>
<feature type="compositionally biased region" description="Basic and acidic residues" evidence="1">
    <location>
        <begin position="56"/>
        <end position="72"/>
    </location>
</feature>
<dbReference type="Proteomes" id="UP000504615">
    <property type="component" value="Unplaced"/>
</dbReference>
<dbReference type="Pfam" id="PF00650">
    <property type="entry name" value="CRAL_TRIO"/>
    <property type="match status" value="1"/>
</dbReference>
<gene>
    <name evidence="4" type="primary">LOC105427822</name>
</gene>
<dbReference type="SMART" id="SM00516">
    <property type="entry name" value="SEC14"/>
    <property type="match status" value="1"/>
</dbReference>
<evidence type="ECO:0000259" key="2">
    <source>
        <dbReference type="PROSITE" id="PS50191"/>
    </source>
</evidence>
<dbReference type="CDD" id="cd00170">
    <property type="entry name" value="SEC14"/>
    <property type="match status" value="1"/>
</dbReference>
<dbReference type="Gene3D" id="3.40.525.10">
    <property type="entry name" value="CRAL-TRIO lipid binding domain"/>
    <property type="match status" value="1"/>
</dbReference>
<feature type="domain" description="CRAL-TRIO" evidence="2">
    <location>
        <begin position="213"/>
        <end position="355"/>
    </location>
</feature>
<dbReference type="InterPro" id="IPR036865">
    <property type="entry name" value="CRAL-TRIO_dom_sf"/>
</dbReference>
<dbReference type="InterPro" id="IPR036273">
    <property type="entry name" value="CRAL/TRIO_N_dom_sf"/>
</dbReference>
<reference evidence="4" key="1">
    <citation type="submission" date="2025-08" db="UniProtKB">
        <authorList>
            <consortium name="RefSeq"/>
        </authorList>
    </citation>
    <scope>IDENTIFICATION</scope>
</reference>
<dbReference type="Gene3D" id="1.20.5.1200">
    <property type="entry name" value="Alpha-tocopherol transfer"/>
    <property type="match status" value="1"/>
</dbReference>
<name>A0A6I9WBJ2_9HYME</name>
<evidence type="ECO:0000313" key="3">
    <source>
        <dbReference type="Proteomes" id="UP000504615"/>
    </source>
</evidence>
<dbReference type="RefSeq" id="XP_011638071.1">
    <property type="nucleotide sequence ID" value="XM_011639769.1"/>
</dbReference>
<dbReference type="InterPro" id="IPR001251">
    <property type="entry name" value="CRAL-TRIO_dom"/>
</dbReference>
<organism evidence="3 4">
    <name type="scientific">Pogonomyrmex barbatus</name>
    <name type="common">red harvester ant</name>
    <dbReference type="NCBI Taxonomy" id="144034"/>
    <lineage>
        <taxon>Eukaryota</taxon>
        <taxon>Metazoa</taxon>
        <taxon>Ecdysozoa</taxon>
        <taxon>Arthropoda</taxon>
        <taxon>Hexapoda</taxon>
        <taxon>Insecta</taxon>
        <taxon>Pterygota</taxon>
        <taxon>Neoptera</taxon>
        <taxon>Endopterygota</taxon>
        <taxon>Hymenoptera</taxon>
        <taxon>Apocrita</taxon>
        <taxon>Aculeata</taxon>
        <taxon>Formicoidea</taxon>
        <taxon>Formicidae</taxon>
        <taxon>Myrmicinae</taxon>
        <taxon>Pogonomyrmex</taxon>
    </lineage>
</organism>
<keyword evidence="3" id="KW-1185">Reference proteome</keyword>
<dbReference type="PANTHER" id="PTHR10174">
    <property type="entry name" value="ALPHA-TOCOPHEROL TRANSFER PROTEIN-RELATED"/>
    <property type="match status" value="1"/>
</dbReference>
<feature type="region of interest" description="Disordered" evidence="1">
    <location>
        <begin position="1"/>
        <end position="73"/>
    </location>
</feature>
<dbReference type="GO" id="GO:0016020">
    <property type="term" value="C:membrane"/>
    <property type="evidence" value="ECO:0007669"/>
    <property type="project" value="TreeGrafter"/>
</dbReference>
<dbReference type="Gene3D" id="1.10.8.20">
    <property type="entry name" value="N-terminal domain of phosphatidylinositol transfer protein sec14p"/>
    <property type="match status" value="1"/>
</dbReference>
<evidence type="ECO:0000256" key="1">
    <source>
        <dbReference type="SAM" id="MobiDB-lite"/>
    </source>
</evidence>
<evidence type="ECO:0000313" key="4">
    <source>
        <dbReference type="RefSeq" id="XP_011638071.1"/>
    </source>
</evidence>
<dbReference type="KEGG" id="pbar:105427822"/>
<dbReference type="SMART" id="SM01100">
    <property type="entry name" value="CRAL_TRIO_N"/>
    <property type="match status" value="1"/>
</dbReference>
<dbReference type="InterPro" id="IPR011074">
    <property type="entry name" value="CRAL/TRIO_N_dom"/>
</dbReference>
<dbReference type="GO" id="GO:1902936">
    <property type="term" value="F:phosphatidylinositol bisphosphate binding"/>
    <property type="evidence" value="ECO:0007669"/>
    <property type="project" value="TreeGrafter"/>
</dbReference>
<dbReference type="Pfam" id="PF03765">
    <property type="entry name" value="CRAL_TRIO_N"/>
    <property type="match status" value="1"/>
</dbReference>
<dbReference type="GeneID" id="105427822"/>